<dbReference type="Pfam" id="PF13193">
    <property type="entry name" value="AMP-binding_C"/>
    <property type="match status" value="1"/>
</dbReference>
<dbReference type="CDD" id="cd04433">
    <property type="entry name" value="AFD_class_I"/>
    <property type="match status" value="1"/>
</dbReference>
<keyword evidence="7" id="KW-1185">Reference proteome</keyword>
<evidence type="ECO:0000313" key="6">
    <source>
        <dbReference type="EMBL" id="MPY65405.1"/>
    </source>
</evidence>
<name>A0A7X1NTL0_9DEIO</name>
<dbReference type="InterPro" id="IPR025110">
    <property type="entry name" value="AMP-bd_C"/>
</dbReference>
<dbReference type="GO" id="GO:0031956">
    <property type="term" value="F:medium-chain fatty acid-CoA ligase activity"/>
    <property type="evidence" value="ECO:0007669"/>
    <property type="project" value="TreeGrafter"/>
</dbReference>
<evidence type="ECO:0000256" key="2">
    <source>
        <dbReference type="ARBA" id="ARBA00022598"/>
    </source>
</evidence>
<dbReference type="GO" id="GO:0006631">
    <property type="term" value="P:fatty acid metabolic process"/>
    <property type="evidence" value="ECO:0007669"/>
    <property type="project" value="TreeGrafter"/>
</dbReference>
<dbReference type="Gene3D" id="3.30.300.30">
    <property type="match status" value="1"/>
</dbReference>
<protein>
    <submittedName>
        <fullName evidence="6">AMP-binding protein</fullName>
    </submittedName>
</protein>
<feature type="domain" description="AMP-dependent synthetase/ligase" evidence="4">
    <location>
        <begin position="139"/>
        <end position="451"/>
    </location>
</feature>
<dbReference type="EMBL" id="WBSL01000001">
    <property type="protein sequence ID" value="MPY65405.1"/>
    <property type="molecule type" value="Genomic_DNA"/>
</dbReference>
<sequence>MAARPGDRGPGPGRAGRQRVPSPGADAHERPHPRLPLPARPERGRGRPRRAAAAGAPGAAGRPLVAAPGRGRGPPRAGAAGEWAGPAGRSRAALESAVRAVWRAVRRSGLLSPTPASTLAGLLGTLTREGPGLYALAAWWAGREPGRVALVDGDGPVTFGELRERADRVTAALAPHLRPGQAVGLRAGQGANAVAALLGALRLGLRVTLLNPAQSETALGVLVRAHGLRALLVDAPLGEDWCGGVPVWSLDDLLSPRPRRPLPPHAGRPVLLTSGTTGEARVVRRSWSPGAALASAGALLEALNLRAGAPTLLPLPLFHGHGLAALALGLGMGAPVHLAAGRGARELWATLERERIEVLVLVPTVLHRLLAEADGTAPALRTVVCGSAPLDPALAVRARERLGHVLFNLYGSTEAGLISLATPADLGAAPGTVGRPLPGVRVRLEGDRGEIAVGRGRATGDLGRWDAEGRLFVTGRADDLLLIGGENVFPAEVEARIAALPGVRECAVYPVPDAEYGQALHAFVVPEPDAPGDPEWHAALRESLPRRLRPLTFTRLPELPRTPSGKVQRWRLRKGVETG</sequence>
<proteinExistence type="inferred from homology"/>
<gene>
    <name evidence="6" type="ORF">F8S09_01685</name>
</gene>
<evidence type="ECO:0000313" key="7">
    <source>
        <dbReference type="Proteomes" id="UP000484842"/>
    </source>
</evidence>
<dbReference type="InterPro" id="IPR000873">
    <property type="entry name" value="AMP-dep_synth/lig_dom"/>
</dbReference>
<dbReference type="AlphaFoldDB" id="A0A7X1NTL0"/>
<evidence type="ECO:0000259" key="4">
    <source>
        <dbReference type="Pfam" id="PF00501"/>
    </source>
</evidence>
<comment type="caution">
    <text evidence="6">The sequence shown here is derived from an EMBL/GenBank/DDBJ whole genome shotgun (WGS) entry which is preliminary data.</text>
</comment>
<feature type="region of interest" description="Disordered" evidence="3">
    <location>
        <begin position="1"/>
        <end position="86"/>
    </location>
</feature>
<feature type="compositionally biased region" description="Low complexity" evidence="3">
    <location>
        <begin position="51"/>
        <end position="86"/>
    </location>
</feature>
<evidence type="ECO:0000256" key="3">
    <source>
        <dbReference type="SAM" id="MobiDB-lite"/>
    </source>
</evidence>
<feature type="domain" description="AMP-binding enzyme C-terminal" evidence="5">
    <location>
        <begin position="492"/>
        <end position="566"/>
    </location>
</feature>
<organism evidence="6 7">
    <name type="scientific">Deinococcus terrestris</name>
    <dbReference type="NCBI Taxonomy" id="2651870"/>
    <lineage>
        <taxon>Bacteria</taxon>
        <taxon>Thermotogati</taxon>
        <taxon>Deinococcota</taxon>
        <taxon>Deinococci</taxon>
        <taxon>Deinococcales</taxon>
        <taxon>Deinococcaceae</taxon>
        <taxon>Deinococcus</taxon>
    </lineage>
</organism>
<keyword evidence="2" id="KW-0436">Ligase</keyword>
<evidence type="ECO:0000259" key="5">
    <source>
        <dbReference type="Pfam" id="PF13193"/>
    </source>
</evidence>
<dbReference type="PANTHER" id="PTHR43201">
    <property type="entry name" value="ACYL-COA SYNTHETASE"/>
    <property type="match status" value="1"/>
</dbReference>
<dbReference type="InterPro" id="IPR042099">
    <property type="entry name" value="ANL_N_sf"/>
</dbReference>
<dbReference type="PANTHER" id="PTHR43201:SF5">
    <property type="entry name" value="MEDIUM-CHAIN ACYL-COA LIGASE ACSF2, MITOCHONDRIAL"/>
    <property type="match status" value="1"/>
</dbReference>
<dbReference type="Pfam" id="PF00501">
    <property type="entry name" value="AMP-binding"/>
    <property type="match status" value="1"/>
</dbReference>
<dbReference type="InterPro" id="IPR045851">
    <property type="entry name" value="AMP-bd_C_sf"/>
</dbReference>
<dbReference type="SUPFAM" id="SSF56801">
    <property type="entry name" value="Acetyl-CoA synthetase-like"/>
    <property type="match status" value="1"/>
</dbReference>
<comment type="similarity">
    <text evidence="1">Belongs to the ATP-dependent AMP-binding enzyme family.</text>
</comment>
<dbReference type="Proteomes" id="UP000484842">
    <property type="component" value="Unassembled WGS sequence"/>
</dbReference>
<evidence type="ECO:0000256" key="1">
    <source>
        <dbReference type="ARBA" id="ARBA00006432"/>
    </source>
</evidence>
<accession>A0A7X1NTL0</accession>
<reference evidence="6 7" key="1">
    <citation type="submission" date="2019-10" db="EMBL/GenBank/DDBJ databases">
        <title>Deinococcus sp. isolated from soil.</title>
        <authorList>
            <person name="Li Y."/>
            <person name="Wang J."/>
        </authorList>
    </citation>
    <scope>NUCLEOTIDE SEQUENCE [LARGE SCALE GENOMIC DNA]</scope>
    <source>
        <strain evidence="6 7">SDU3-2</strain>
    </source>
</reference>
<dbReference type="Gene3D" id="3.40.50.12780">
    <property type="entry name" value="N-terminal domain of ligase-like"/>
    <property type="match status" value="1"/>
</dbReference>